<dbReference type="SUPFAM" id="SSF53137">
    <property type="entry name" value="Translational machinery components"/>
    <property type="match status" value="1"/>
</dbReference>
<protein>
    <submittedName>
        <fullName evidence="3">Uncharacterized protein</fullName>
    </submittedName>
</protein>
<proteinExistence type="predicted"/>
<evidence type="ECO:0000313" key="4">
    <source>
        <dbReference type="Proteomes" id="UP000029121"/>
    </source>
</evidence>
<dbReference type="GO" id="GO:0003747">
    <property type="term" value="F:translation release factor activity"/>
    <property type="evidence" value="ECO:0007669"/>
    <property type="project" value="InterPro"/>
</dbReference>
<dbReference type="KEGG" id="crb:17900260"/>
<dbReference type="SUPFAM" id="SSF55315">
    <property type="entry name" value="L30e-like"/>
    <property type="match status" value="1"/>
</dbReference>
<gene>
    <name evidence="3" type="ORF">CARUB_v10009874mg</name>
</gene>
<feature type="non-terminal residue" evidence="3">
    <location>
        <position position="1"/>
    </location>
</feature>
<dbReference type="EMBL" id="KB870805">
    <property type="protein sequence ID" value="EOA36951.1"/>
    <property type="molecule type" value="Genomic_DNA"/>
</dbReference>
<dbReference type="InterPro" id="IPR005142">
    <property type="entry name" value="eRF1_3"/>
</dbReference>
<dbReference type="Pfam" id="PF03464">
    <property type="entry name" value="eRF1_2"/>
    <property type="match status" value="1"/>
</dbReference>
<dbReference type="eggNOG" id="KOG0688">
    <property type="taxonomic scope" value="Eukaryota"/>
</dbReference>
<organism evidence="3 4">
    <name type="scientific">Capsella rubella</name>
    <dbReference type="NCBI Taxonomy" id="81985"/>
    <lineage>
        <taxon>Eukaryota</taxon>
        <taxon>Viridiplantae</taxon>
        <taxon>Streptophyta</taxon>
        <taxon>Embryophyta</taxon>
        <taxon>Tracheophyta</taxon>
        <taxon>Spermatophyta</taxon>
        <taxon>Magnoliopsida</taxon>
        <taxon>eudicotyledons</taxon>
        <taxon>Gunneridae</taxon>
        <taxon>Pentapetalae</taxon>
        <taxon>rosids</taxon>
        <taxon>malvids</taxon>
        <taxon>Brassicales</taxon>
        <taxon>Brassicaceae</taxon>
        <taxon>Camelineae</taxon>
        <taxon>Capsella</taxon>
    </lineage>
</organism>
<dbReference type="AlphaFoldDB" id="R0GMF7"/>
<evidence type="ECO:0000259" key="1">
    <source>
        <dbReference type="Pfam" id="PF03464"/>
    </source>
</evidence>
<keyword evidence="4" id="KW-1185">Reference proteome</keyword>
<reference evidence="4" key="1">
    <citation type="journal article" date="2013" name="Nat. Genet.">
        <title>The Capsella rubella genome and the genomic consequences of rapid mating system evolution.</title>
        <authorList>
            <person name="Slotte T."/>
            <person name="Hazzouri K.M."/>
            <person name="Agren J.A."/>
            <person name="Koenig D."/>
            <person name="Maumus F."/>
            <person name="Guo Y.L."/>
            <person name="Steige K."/>
            <person name="Platts A.E."/>
            <person name="Escobar J.S."/>
            <person name="Newman L.K."/>
            <person name="Wang W."/>
            <person name="Mandakova T."/>
            <person name="Vello E."/>
            <person name="Smith L.M."/>
            <person name="Henz S.R."/>
            <person name="Steffen J."/>
            <person name="Takuno S."/>
            <person name="Brandvain Y."/>
            <person name="Coop G."/>
            <person name="Andolfatto P."/>
            <person name="Hu T.T."/>
            <person name="Blanchette M."/>
            <person name="Clark R.M."/>
            <person name="Quesneville H."/>
            <person name="Nordborg M."/>
            <person name="Gaut B.S."/>
            <person name="Lysak M.A."/>
            <person name="Jenkins J."/>
            <person name="Grimwood J."/>
            <person name="Chapman J."/>
            <person name="Prochnik S."/>
            <person name="Shu S."/>
            <person name="Rokhsar D."/>
            <person name="Schmutz J."/>
            <person name="Weigel D."/>
            <person name="Wright S.I."/>
        </authorList>
    </citation>
    <scope>NUCLEOTIDE SEQUENCE [LARGE SCALE GENOMIC DNA]</scope>
    <source>
        <strain evidence="4">cv. Monte Gargano</strain>
    </source>
</reference>
<dbReference type="Proteomes" id="UP000029121">
    <property type="component" value="Unassembled WGS sequence"/>
</dbReference>
<evidence type="ECO:0000313" key="3">
    <source>
        <dbReference type="EMBL" id="EOA36951.1"/>
    </source>
</evidence>
<sequence length="299" mass="33538">FCVVVQVLFCLKMGNMESDDKFGFVVMDGNGALFTTLSGSTRELLHKLSYDHPKKLGSGLQAARMSYLVHMEMLDSYLSKIGALATQYYINPLTGQPNVTGLILAGSSDVQVQLMKLGLFDHRLVAKLVNVVEVSYGVENGFNQAIEQLSDILANGKYTRERYLMDMYFGEVRKRPGKYVFGVDGTMNVLESKPGAVKTLIVWDNLDINRYVMKNSLTGETVIKYLNKEQEGNTENYKDLDVEEKMPLLEWLANENRRFGCAPELVTNKSWESYQFCKGFEGIGAILDNRIALGDGEDT</sequence>
<dbReference type="InterPro" id="IPR029064">
    <property type="entry name" value="Ribosomal_eL30-like_sf"/>
</dbReference>
<feature type="domain" description="eRF1" evidence="1">
    <location>
        <begin position="21"/>
        <end position="154"/>
    </location>
</feature>
<dbReference type="InterPro" id="IPR042226">
    <property type="entry name" value="eFR1_2_sf"/>
</dbReference>
<dbReference type="Gene3D" id="3.30.420.60">
    <property type="entry name" value="eRF1 domain 2"/>
    <property type="match status" value="1"/>
</dbReference>
<feature type="domain" description="eRF1" evidence="2">
    <location>
        <begin position="159"/>
        <end position="287"/>
    </location>
</feature>
<dbReference type="STRING" id="81985.R0GMF7"/>
<evidence type="ECO:0000259" key="2">
    <source>
        <dbReference type="Pfam" id="PF03465"/>
    </source>
</evidence>
<accession>R0GMF7</accession>
<dbReference type="InterPro" id="IPR005141">
    <property type="entry name" value="eRF1_2"/>
</dbReference>
<dbReference type="PANTHER" id="PTHR10113">
    <property type="entry name" value="PEPTIDE CHAIN RELEASE FACTOR SUBUNIT 1"/>
    <property type="match status" value="1"/>
</dbReference>
<dbReference type="Gene3D" id="3.30.1330.30">
    <property type="match status" value="1"/>
</dbReference>
<dbReference type="FunFam" id="3.30.1330.30:FF:000032">
    <property type="entry name" value="Eukaryotic peptide chain release factor subunit 1"/>
    <property type="match status" value="1"/>
</dbReference>
<dbReference type="InterPro" id="IPR004403">
    <property type="entry name" value="Peptide_chain-rel_eRF1/aRF1"/>
</dbReference>
<dbReference type="Pfam" id="PF03465">
    <property type="entry name" value="eRF1_3"/>
    <property type="match status" value="1"/>
</dbReference>
<dbReference type="OrthoDB" id="10254527at2759"/>
<name>R0GMF7_9BRAS</name>